<dbReference type="RefSeq" id="WP_073260074.1">
    <property type="nucleotide sequence ID" value="NZ_FRCS01000007.1"/>
</dbReference>
<keyword evidence="2" id="KW-1185">Reference proteome</keyword>
<dbReference type="STRING" id="134849.SAMN05443668_107285"/>
<protein>
    <submittedName>
        <fullName evidence="1">Uncharacterized protein</fullName>
    </submittedName>
</protein>
<evidence type="ECO:0000313" key="1">
    <source>
        <dbReference type="EMBL" id="SHN75388.1"/>
    </source>
</evidence>
<evidence type="ECO:0000313" key="2">
    <source>
        <dbReference type="Proteomes" id="UP000184440"/>
    </source>
</evidence>
<dbReference type="Proteomes" id="UP000184440">
    <property type="component" value="Unassembled WGS sequence"/>
</dbReference>
<accession>A0A1M7TXE5</accession>
<dbReference type="EMBL" id="FRCS01000007">
    <property type="protein sequence ID" value="SHN75388.1"/>
    <property type="molecule type" value="Genomic_DNA"/>
</dbReference>
<proteinExistence type="predicted"/>
<organism evidence="1 2">
    <name type="scientific">Cryptosporangium aurantiacum</name>
    <dbReference type="NCBI Taxonomy" id="134849"/>
    <lineage>
        <taxon>Bacteria</taxon>
        <taxon>Bacillati</taxon>
        <taxon>Actinomycetota</taxon>
        <taxon>Actinomycetes</taxon>
        <taxon>Cryptosporangiales</taxon>
        <taxon>Cryptosporangiaceae</taxon>
        <taxon>Cryptosporangium</taxon>
    </lineage>
</organism>
<gene>
    <name evidence="1" type="ORF">SAMN05443668_107285</name>
</gene>
<reference evidence="1 2" key="1">
    <citation type="submission" date="2016-11" db="EMBL/GenBank/DDBJ databases">
        <authorList>
            <person name="Jaros S."/>
            <person name="Januszkiewicz K."/>
            <person name="Wedrychowicz H."/>
        </authorList>
    </citation>
    <scope>NUCLEOTIDE SEQUENCE [LARGE SCALE GENOMIC DNA]</scope>
    <source>
        <strain evidence="1 2">DSM 46144</strain>
    </source>
</reference>
<name>A0A1M7TXE5_9ACTN</name>
<dbReference type="AlphaFoldDB" id="A0A1M7TXE5"/>
<dbReference type="OrthoDB" id="5191117at2"/>
<sequence length="194" mass="20007">MQPVVTQPVLLPIGHSLGGAAEAAGAVYRVRVGPDVVRMPENRFTIWALAHGSPGDGPVTVDAVLGAAGLPDGGDLLAGLVDDGLLALVGPGADDPVAFARTHRLEPLMLGLGNVADDPDTYEIGLPGQPVARVGAVLYAVFSWGHLENTLWDACRVAAADAPDELADPRRLLDALLDALPALLAPNAARLDRV</sequence>